<evidence type="ECO:0000313" key="6">
    <source>
        <dbReference type="Proteomes" id="UP000011554"/>
    </source>
</evidence>
<feature type="region of interest" description="Disordered" evidence="3">
    <location>
        <begin position="194"/>
        <end position="219"/>
    </location>
</feature>
<evidence type="ECO:0000256" key="1">
    <source>
        <dbReference type="ARBA" id="ARBA00022553"/>
    </source>
</evidence>
<dbReference type="InterPro" id="IPR050595">
    <property type="entry name" value="Bact_response_regulator"/>
</dbReference>
<dbReference type="InterPro" id="IPR001789">
    <property type="entry name" value="Sig_transdc_resp-reg_receiver"/>
</dbReference>
<dbReference type="Gene3D" id="3.40.50.2300">
    <property type="match status" value="1"/>
</dbReference>
<keyword evidence="1 2" id="KW-0597">Phosphoprotein</keyword>
<comment type="caution">
    <text evidence="5">The sequence shown here is derived from an EMBL/GenBank/DDBJ whole genome shotgun (WGS) entry which is preliminary data.</text>
</comment>
<dbReference type="Proteomes" id="UP000011554">
    <property type="component" value="Unassembled WGS sequence"/>
</dbReference>
<protein>
    <submittedName>
        <fullName evidence="5">Response regulator receiver protein</fullName>
    </submittedName>
</protein>
<dbReference type="SUPFAM" id="SSF52172">
    <property type="entry name" value="CheY-like"/>
    <property type="match status" value="1"/>
</dbReference>
<feature type="modified residue" description="4-aspartylphosphate" evidence="2">
    <location>
        <position position="54"/>
    </location>
</feature>
<dbReference type="PATRIC" id="fig|29540.5.peg.2174"/>
<accession>M0AQG8</accession>
<organism evidence="5 6">
    <name type="scientific">Natrialba asiatica (strain ATCC 700177 / DSM 12278 / JCM 9576 / FERM P-10747 / NBRC 102637 / 172P1)</name>
    <dbReference type="NCBI Taxonomy" id="29540"/>
    <lineage>
        <taxon>Archaea</taxon>
        <taxon>Methanobacteriati</taxon>
        <taxon>Methanobacteriota</taxon>
        <taxon>Stenosarchaea group</taxon>
        <taxon>Halobacteria</taxon>
        <taxon>Halobacteriales</taxon>
        <taxon>Natrialbaceae</taxon>
        <taxon>Natrialba</taxon>
    </lineage>
</organism>
<dbReference type="SMART" id="SM00448">
    <property type="entry name" value="REC"/>
    <property type="match status" value="1"/>
</dbReference>
<dbReference type="InterPro" id="IPR011006">
    <property type="entry name" value="CheY-like_superfamily"/>
</dbReference>
<dbReference type="PANTHER" id="PTHR44591">
    <property type="entry name" value="STRESS RESPONSE REGULATOR PROTEIN 1"/>
    <property type="match status" value="1"/>
</dbReference>
<gene>
    <name evidence="5" type="ORF">C481_10700</name>
</gene>
<dbReference type="PROSITE" id="PS50110">
    <property type="entry name" value="RESPONSE_REGULATORY"/>
    <property type="match status" value="1"/>
</dbReference>
<proteinExistence type="predicted"/>
<reference evidence="5 6" key="1">
    <citation type="journal article" date="2014" name="PLoS Genet.">
        <title>Phylogenetically driven sequencing of extremely halophilic archaea reveals strategies for static and dynamic osmo-response.</title>
        <authorList>
            <person name="Becker E.A."/>
            <person name="Seitzer P.M."/>
            <person name="Tritt A."/>
            <person name="Larsen D."/>
            <person name="Krusor M."/>
            <person name="Yao A.I."/>
            <person name="Wu D."/>
            <person name="Madern D."/>
            <person name="Eisen J.A."/>
            <person name="Darling A.E."/>
            <person name="Facciotti M.T."/>
        </authorList>
    </citation>
    <scope>NUCLEOTIDE SEQUENCE [LARGE SCALE GENOMIC DNA]</scope>
    <source>
        <strain evidence="5 6">DSM 12278</strain>
    </source>
</reference>
<evidence type="ECO:0000313" key="5">
    <source>
        <dbReference type="EMBL" id="ELZ00961.1"/>
    </source>
</evidence>
<dbReference type="eggNOG" id="arCOG02601">
    <property type="taxonomic scope" value="Archaea"/>
</dbReference>
<evidence type="ECO:0000256" key="3">
    <source>
        <dbReference type="SAM" id="MobiDB-lite"/>
    </source>
</evidence>
<evidence type="ECO:0000256" key="2">
    <source>
        <dbReference type="PROSITE-ProRule" id="PRU00169"/>
    </source>
</evidence>
<dbReference type="EMBL" id="AOIO01000028">
    <property type="protein sequence ID" value="ELZ00961.1"/>
    <property type="molecule type" value="Genomic_DNA"/>
</dbReference>
<dbReference type="Pfam" id="PF00072">
    <property type="entry name" value="Response_reg"/>
    <property type="match status" value="1"/>
</dbReference>
<dbReference type="InterPro" id="IPR013971">
    <property type="entry name" value="HalX_domain"/>
</dbReference>
<feature type="compositionally biased region" description="Basic and acidic residues" evidence="3">
    <location>
        <begin position="194"/>
        <end position="207"/>
    </location>
</feature>
<keyword evidence="6" id="KW-1185">Reference proteome</keyword>
<name>M0AQG8_NATA1</name>
<dbReference type="STRING" id="29540.C481_10700"/>
<dbReference type="Pfam" id="PF08663">
    <property type="entry name" value="HalX"/>
    <property type="match status" value="1"/>
</dbReference>
<feature type="domain" description="Response regulatory" evidence="4">
    <location>
        <begin position="7"/>
        <end position="116"/>
    </location>
</feature>
<dbReference type="RefSeq" id="WP_006109175.1">
    <property type="nucleotide sequence ID" value="NZ_AOIO01000028.1"/>
</dbReference>
<sequence>MATDTPTVLIVEDEPDLATLYTVWLGDEYETRTASDGTEALDAIDAAVDIVLLDRRMPTLSGDTVLETICERDLDCRVAMVTAVEPDFDIVGMGFDDYLVKPVSKDELLQVVDQLLLRSTYDDQLQQFFSLASKKAHLDAEKTDAELLASQEYAALEDRLAVSRVRIDETMIALIDQDAHRQLCREFMRESTAELAHARGDGERGGEAETASDENGSGK</sequence>
<dbReference type="OrthoDB" id="86314at2157"/>
<dbReference type="AlphaFoldDB" id="M0AQG8"/>
<dbReference type="PANTHER" id="PTHR44591:SF3">
    <property type="entry name" value="RESPONSE REGULATORY DOMAIN-CONTAINING PROTEIN"/>
    <property type="match status" value="1"/>
</dbReference>
<dbReference type="GO" id="GO:0000160">
    <property type="term" value="P:phosphorelay signal transduction system"/>
    <property type="evidence" value="ECO:0007669"/>
    <property type="project" value="InterPro"/>
</dbReference>
<evidence type="ECO:0000259" key="4">
    <source>
        <dbReference type="PROSITE" id="PS50110"/>
    </source>
</evidence>